<dbReference type="Pfam" id="PF16870">
    <property type="entry name" value="OxoGdeHyase_C"/>
    <property type="match status" value="1"/>
</dbReference>
<dbReference type="SUPFAM" id="SSF52518">
    <property type="entry name" value="Thiamin diphosphate-binding fold (THDP-binding)"/>
    <property type="match status" value="2"/>
</dbReference>
<dbReference type="GO" id="GO:0045252">
    <property type="term" value="C:oxoglutarate dehydrogenase complex"/>
    <property type="evidence" value="ECO:0007669"/>
    <property type="project" value="TreeGrafter"/>
</dbReference>
<name>A0A839TC35_9GAMM</name>
<dbReference type="PIRSF" id="PIRSF000157">
    <property type="entry name" value="Oxoglu_dh_E1"/>
    <property type="match status" value="1"/>
</dbReference>
<keyword evidence="7" id="KW-0786">Thiamine pyrophosphate</keyword>
<evidence type="ECO:0000256" key="2">
    <source>
        <dbReference type="ARBA" id="ARBA00003906"/>
    </source>
</evidence>
<evidence type="ECO:0000256" key="8">
    <source>
        <dbReference type="ARBA" id="ARBA00030680"/>
    </source>
</evidence>
<evidence type="ECO:0000256" key="7">
    <source>
        <dbReference type="ARBA" id="ARBA00023052"/>
    </source>
</evidence>
<protein>
    <recommendedName>
        <fullName evidence="5">2-oxoglutarate dehydrogenase E1 component</fullName>
        <ecNumber evidence="4">1.2.4.2</ecNumber>
    </recommendedName>
    <alternativeName>
        <fullName evidence="8">Alpha-ketoglutarate dehydrogenase</fullName>
    </alternativeName>
</protein>
<dbReference type="Gene3D" id="3.40.50.12470">
    <property type="match status" value="1"/>
</dbReference>
<dbReference type="GO" id="GO:0005829">
    <property type="term" value="C:cytosol"/>
    <property type="evidence" value="ECO:0007669"/>
    <property type="project" value="TreeGrafter"/>
</dbReference>
<dbReference type="AlphaFoldDB" id="A0A839TC35"/>
<dbReference type="InterPro" id="IPR029061">
    <property type="entry name" value="THDP-binding"/>
</dbReference>
<dbReference type="InterPro" id="IPR011603">
    <property type="entry name" value="2oxoglutarate_DH_E1"/>
</dbReference>
<dbReference type="GO" id="GO:0030976">
    <property type="term" value="F:thiamine pyrophosphate binding"/>
    <property type="evidence" value="ECO:0007669"/>
    <property type="project" value="InterPro"/>
</dbReference>
<comment type="cofactor">
    <cofactor evidence="1">
        <name>thiamine diphosphate</name>
        <dbReference type="ChEBI" id="CHEBI:58937"/>
    </cofactor>
</comment>
<dbReference type="NCBIfam" id="NF006914">
    <property type="entry name" value="PRK09404.1"/>
    <property type="match status" value="1"/>
</dbReference>
<dbReference type="Proteomes" id="UP000588111">
    <property type="component" value="Unassembled WGS sequence"/>
</dbReference>
<dbReference type="EC" id="1.2.4.2" evidence="4"/>
<dbReference type="NCBIfam" id="TIGR00239">
    <property type="entry name" value="2oxo_dh_E1"/>
    <property type="match status" value="1"/>
</dbReference>
<comment type="similarity">
    <text evidence="3">Belongs to the alpha-ketoglutarate dehydrogenase family.</text>
</comment>
<dbReference type="RefSeq" id="WP_183619463.1">
    <property type="nucleotide sequence ID" value="NZ_CAJHAH010000001.1"/>
</dbReference>
<evidence type="ECO:0000256" key="6">
    <source>
        <dbReference type="ARBA" id="ARBA00023002"/>
    </source>
</evidence>
<dbReference type="FunFam" id="1.10.287.1150:FF:000004">
    <property type="entry name" value="2-oxoglutarate dehydrogenase E1 component"/>
    <property type="match status" value="1"/>
</dbReference>
<evidence type="ECO:0000256" key="5">
    <source>
        <dbReference type="ARBA" id="ARBA00013321"/>
    </source>
</evidence>
<dbReference type="Pfam" id="PF02779">
    <property type="entry name" value="Transket_pyr"/>
    <property type="match status" value="1"/>
</dbReference>
<evidence type="ECO:0000259" key="9">
    <source>
        <dbReference type="SMART" id="SM00861"/>
    </source>
</evidence>
<dbReference type="Gene3D" id="1.10.287.1150">
    <property type="entry name" value="TPP helical domain"/>
    <property type="match status" value="1"/>
</dbReference>
<evidence type="ECO:0000313" key="10">
    <source>
        <dbReference type="EMBL" id="MBB3106570.1"/>
    </source>
</evidence>
<dbReference type="InterPro" id="IPR005475">
    <property type="entry name" value="Transketolase-like_Pyr-bd"/>
</dbReference>
<dbReference type="PANTHER" id="PTHR23152:SF4">
    <property type="entry name" value="2-OXOADIPATE DEHYDROGENASE COMPLEX COMPONENT E1"/>
    <property type="match status" value="1"/>
</dbReference>
<comment type="function">
    <text evidence="2">E1 component of the 2-oxoglutarate dehydrogenase (OGDH) complex which catalyzes the decarboxylation of 2-oxoglutarate, the first step in the conversion of 2-oxoglutarate to succinyl-CoA and CO(2).</text>
</comment>
<proteinExistence type="inferred from homology"/>
<keyword evidence="6 10" id="KW-0560">Oxidoreductase</keyword>
<dbReference type="InterPro" id="IPR032106">
    <property type="entry name" value="2-oxogl_dehyd_N"/>
</dbReference>
<evidence type="ECO:0000313" key="11">
    <source>
        <dbReference type="Proteomes" id="UP000588111"/>
    </source>
</evidence>
<accession>A0A839TC35</accession>
<reference evidence="10 11" key="1">
    <citation type="submission" date="2020-08" db="EMBL/GenBank/DDBJ databases">
        <title>Genomic Encyclopedia of Type Strains, Phase III (KMG-III): the genomes of soil and plant-associated and newly described type strains.</title>
        <authorList>
            <person name="Whitman W."/>
        </authorList>
    </citation>
    <scope>NUCLEOTIDE SEQUENCE [LARGE SCALE GENOMIC DNA]</scope>
    <source>
        <strain evidence="10 11">CECT 5885</strain>
    </source>
</reference>
<feature type="domain" description="Transketolase-like pyrimidine-binding" evidence="9">
    <location>
        <begin position="608"/>
        <end position="802"/>
    </location>
</feature>
<dbReference type="Gene3D" id="3.40.50.970">
    <property type="match status" value="1"/>
</dbReference>
<dbReference type="Pfam" id="PF00676">
    <property type="entry name" value="E1_dh"/>
    <property type="match status" value="1"/>
</dbReference>
<evidence type="ECO:0000256" key="4">
    <source>
        <dbReference type="ARBA" id="ARBA00012280"/>
    </source>
</evidence>
<evidence type="ECO:0000256" key="1">
    <source>
        <dbReference type="ARBA" id="ARBA00001964"/>
    </source>
</evidence>
<dbReference type="GO" id="GO:0004591">
    <property type="term" value="F:oxoglutarate dehydrogenase (succinyl-transferring) activity"/>
    <property type="evidence" value="ECO:0007669"/>
    <property type="project" value="UniProtKB-EC"/>
</dbReference>
<dbReference type="Gene3D" id="3.40.50.11610">
    <property type="entry name" value="Multifunctional 2-oxoglutarate metabolism enzyme, C-terminal domain"/>
    <property type="match status" value="1"/>
</dbReference>
<dbReference type="NCBIfam" id="NF008907">
    <property type="entry name" value="PRK12270.1"/>
    <property type="match status" value="1"/>
</dbReference>
<keyword evidence="11" id="KW-1185">Reference proteome</keyword>
<evidence type="ECO:0000256" key="3">
    <source>
        <dbReference type="ARBA" id="ARBA00006936"/>
    </source>
</evidence>
<dbReference type="EMBL" id="JACHXL010000002">
    <property type="protein sequence ID" value="MBB3106570.1"/>
    <property type="molecule type" value="Genomic_DNA"/>
</dbReference>
<comment type="caution">
    <text evidence="10">The sequence shown here is derived from an EMBL/GenBank/DDBJ whole genome shotgun (WGS) entry which is preliminary data.</text>
</comment>
<dbReference type="Pfam" id="PF16078">
    <property type="entry name" value="2-oxogl_dehyd_N"/>
    <property type="match status" value="1"/>
</dbReference>
<dbReference type="CDD" id="cd02016">
    <property type="entry name" value="TPP_E1_OGDC_like"/>
    <property type="match status" value="1"/>
</dbReference>
<dbReference type="InterPro" id="IPR042179">
    <property type="entry name" value="KGD_C_sf"/>
</dbReference>
<dbReference type="InterPro" id="IPR001017">
    <property type="entry name" value="DH_E1"/>
</dbReference>
<dbReference type="InterPro" id="IPR031717">
    <property type="entry name" value="ODO-1/KGD_C"/>
</dbReference>
<gene>
    <name evidence="10" type="ORF">FHS24_001071</name>
</gene>
<dbReference type="SMART" id="SM00861">
    <property type="entry name" value="Transket_pyr"/>
    <property type="match status" value="1"/>
</dbReference>
<dbReference type="PANTHER" id="PTHR23152">
    <property type="entry name" value="2-OXOGLUTARATE DEHYDROGENASE"/>
    <property type="match status" value="1"/>
</dbReference>
<dbReference type="GO" id="GO:0006099">
    <property type="term" value="P:tricarboxylic acid cycle"/>
    <property type="evidence" value="ECO:0007669"/>
    <property type="project" value="TreeGrafter"/>
</dbReference>
<organism evidence="10 11">
    <name type="scientific">Psychrobacter luti</name>
    <dbReference type="NCBI Taxonomy" id="198481"/>
    <lineage>
        <taxon>Bacteria</taxon>
        <taxon>Pseudomonadati</taxon>
        <taxon>Pseudomonadota</taxon>
        <taxon>Gammaproteobacteria</taxon>
        <taxon>Moraxellales</taxon>
        <taxon>Moraxellaceae</taxon>
        <taxon>Psychrobacter</taxon>
    </lineage>
</organism>
<sequence>MNSITKEAASVDHTELAADNASYIEALYEQYLEDPSSVDSDWQAYFEQYKSPNDAAHNAIKDQFLLLARNQTANKVSTDTSGATANDPGNCADPKQMGVQQLISAYRRRGHRRAKLDPLDLHPRAEVEDLTLAYHNLSEADLDTVFPTNDLNIGKDEATLREIIEIMERVYCRYMGIEYMHVTTSTEKRWMEQYLETNLGYIKFDEEKRLSILERLTAAEGLEKYLARKYTGVKRFGLEGGESFIPAINEIIQRAGGYGTKEMVIGMAHRGRLNLLVNILGKNPADLFDEFDGKVQPEKGSGDVKYHNGFSSNVMTPGGEVHLALAFNPSHLEIVAPVLQGSVRARQVRRNDQPLQDNKTGNSVLPIVIHGDAAFAGQGVVQETFQMSQTRAYTTGGTVHIVINNQVGFTTSRQEDARSTEYCTDVAKMVHAPILHVNGDDPESVVFAAQLALDYRHEFDKDIIIDLFCYRRNGHNEADEPSATQPLMYAVIKKLPTTRTIYAQKLIEEGLLSKEDEARLEDEYRESLDRGDYVANSLVSQPNEELFVDWKPYLGHDLVDDWDTSVDIEVLKGYGRRMAEMPEGYKLQRQVQKVVEQRLAMQTGKEPLNWGAAETLAYASLVDNDKVLVRVTGEDVGRGTFSHRHSEIYNVNDGSMYVPLSHISEQQARFATYNSLLSEEAVLAFEYGYATTVPNALVVWEAQFGDFVNGAQVVIDQFISSGETKWQRVCGLTMLLPHGFEGQGPEHSSARLERFLQLCAEDNMQVITPTTPAQIYHALRRQAVRPIRKPLIVMSPKSLLRHKLATSNLEELANGKFETVLPEMDQQNPDNVTRMVLCGGKVYYDLLEQRRALGLDHVAIVRIEQLYPLPEKRLIAEIEKYSNLAEIVWTQEEPLNQGAWYYLAPHMFRIVVPHPTKAKVMEPVARPASAAPATGSAKLHVKQQQDLIAGGLGISVDELSK</sequence>